<proteinExistence type="predicted"/>
<organism evidence="1 2">
    <name type="scientific">Acer saccharum</name>
    <name type="common">Sugar maple</name>
    <dbReference type="NCBI Taxonomy" id="4024"/>
    <lineage>
        <taxon>Eukaryota</taxon>
        <taxon>Viridiplantae</taxon>
        <taxon>Streptophyta</taxon>
        <taxon>Embryophyta</taxon>
        <taxon>Tracheophyta</taxon>
        <taxon>Spermatophyta</taxon>
        <taxon>Magnoliopsida</taxon>
        <taxon>eudicotyledons</taxon>
        <taxon>Gunneridae</taxon>
        <taxon>Pentapetalae</taxon>
        <taxon>rosids</taxon>
        <taxon>malvids</taxon>
        <taxon>Sapindales</taxon>
        <taxon>Sapindaceae</taxon>
        <taxon>Hippocastanoideae</taxon>
        <taxon>Acereae</taxon>
        <taxon>Acer</taxon>
    </lineage>
</organism>
<protein>
    <submittedName>
        <fullName evidence="1">Uncharacterized protein</fullName>
    </submittedName>
</protein>
<evidence type="ECO:0000313" key="1">
    <source>
        <dbReference type="EMBL" id="KAK0587119.1"/>
    </source>
</evidence>
<sequence length="85" mass="9546">MVLLYRGVFFPIEGADRSSMRRVDITLVPISSYQRLFLSQASWPSTALMAIDRLCALVLCFQTKTASKSLFARSSPPFSQSRNIV</sequence>
<dbReference type="AlphaFoldDB" id="A0AA39S8C1"/>
<dbReference type="Proteomes" id="UP001168877">
    <property type="component" value="Unassembled WGS sequence"/>
</dbReference>
<keyword evidence="2" id="KW-1185">Reference proteome</keyword>
<reference evidence="1" key="1">
    <citation type="journal article" date="2022" name="Plant J.">
        <title>Strategies of tolerance reflected in two North American maple genomes.</title>
        <authorList>
            <person name="McEvoy S.L."/>
            <person name="Sezen U.U."/>
            <person name="Trouern-Trend A."/>
            <person name="McMahon S.M."/>
            <person name="Schaberg P.G."/>
            <person name="Yang J."/>
            <person name="Wegrzyn J.L."/>
            <person name="Swenson N.G."/>
        </authorList>
    </citation>
    <scope>NUCLEOTIDE SEQUENCE</scope>
    <source>
        <strain evidence="1">NS2018</strain>
    </source>
</reference>
<accession>A0AA39S8C1</accession>
<comment type="caution">
    <text evidence="1">The sequence shown here is derived from an EMBL/GenBank/DDBJ whole genome shotgun (WGS) entry which is preliminary data.</text>
</comment>
<reference evidence="1" key="2">
    <citation type="submission" date="2023-06" db="EMBL/GenBank/DDBJ databases">
        <authorList>
            <person name="Swenson N.G."/>
            <person name="Wegrzyn J.L."/>
            <person name="Mcevoy S.L."/>
        </authorList>
    </citation>
    <scope>NUCLEOTIDE SEQUENCE</scope>
    <source>
        <strain evidence="1">NS2018</strain>
        <tissue evidence="1">Leaf</tissue>
    </source>
</reference>
<evidence type="ECO:0000313" key="2">
    <source>
        <dbReference type="Proteomes" id="UP001168877"/>
    </source>
</evidence>
<gene>
    <name evidence="1" type="ORF">LWI29_017703</name>
</gene>
<name>A0AA39S8C1_ACESA</name>
<dbReference type="EMBL" id="JAUESC010000382">
    <property type="protein sequence ID" value="KAK0587119.1"/>
    <property type="molecule type" value="Genomic_DNA"/>
</dbReference>